<keyword evidence="2 6" id="KW-0808">Transferase</keyword>
<dbReference type="PROSITE" id="PS50405">
    <property type="entry name" value="GST_CTER"/>
    <property type="match status" value="1"/>
</dbReference>
<proteinExistence type="inferred from homology"/>
<keyword evidence="7" id="KW-1185">Reference proteome</keyword>
<dbReference type="FunFam" id="3.40.30.10:FF:000039">
    <property type="entry name" value="Glutathione S-transferase domain"/>
    <property type="match status" value="1"/>
</dbReference>
<gene>
    <name evidence="6" type="ORF">FOC84_24645</name>
</gene>
<feature type="domain" description="GST N-terminal" evidence="4">
    <location>
        <begin position="1"/>
        <end position="81"/>
    </location>
</feature>
<dbReference type="RefSeq" id="WP_173146880.1">
    <property type="nucleotide sequence ID" value="NZ_CP053985.1"/>
</dbReference>
<dbReference type="Gene3D" id="3.40.30.10">
    <property type="entry name" value="Glutaredoxin"/>
    <property type="match status" value="1"/>
</dbReference>
<evidence type="ECO:0000256" key="2">
    <source>
        <dbReference type="ARBA" id="ARBA00022679"/>
    </source>
</evidence>
<dbReference type="PANTHER" id="PTHR44051">
    <property type="entry name" value="GLUTATHIONE S-TRANSFERASE-RELATED"/>
    <property type="match status" value="1"/>
</dbReference>
<evidence type="ECO:0000313" key="7">
    <source>
        <dbReference type="Proteomes" id="UP000500970"/>
    </source>
</evidence>
<dbReference type="PANTHER" id="PTHR44051:SF19">
    <property type="entry name" value="DISULFIDE-BOND OXIDOREDUCTASE YFCG"/>
    <property type="match status" value="1"/>
</dbReference>
<feature type="domain" description="GST C-terminal" evidence="5">
    <location>
        <begin position="86"/>
        <end position="215"/>
    </location>
</feature>
<dbReference type="Proteomes" id="UP000500970">
    <property type="component" value="Chromosome"/>
</dbReference>
<comment type="similarity">
    <text evidence="1 3">Belongs to the GST superfamily.</text>
</comment>
<sequence>MLTIWGRRSSFNVQKVLWLAGELGLEYEHVLAGGQFGLLDTAEFRVMNPHGKVPLLRDGATVVWESHAILRYLAARDGAGRFWADDPAQRAAADGWMDWAQTALQPAFLTGVFWGHYRTPEAQRDTAAIERAIAATHASLRQLDRALADRPYLGGEILGLADIPAGTTLYRYFELDIPHPPMVHVHAWYERLQARPAYREHVMVPFGELRGRLDF</sequence>
<dbReference type="SUPFAM" id="SSF52833">
    <property type="entry name" value="Thioredoxin-like"/>
    <property type="match status" value="1"/>
</dbReference>
<dbReference type="CDD" id="cd03047">
    <property type="entry name" value="GST_N_2"/>
    <property type="match status" value="1"/>
</dbReference>
<evidence type="ECO:0000256" key="3">
    <source>
        <dbReference type="RuleBase" id="RU003494"/>
    </source>
</evidence>
<dbReference type="InterPro" id="IPR036282">
    <property type="entry name" value="Glutathione-S-Trfase_C_sf"/>
</dbReference>
<dbReference type="GO" id="GO:0016740">
    <property type="term" value="F:transferase activity"/>
    <property type="evidence" value="ECO:0007669"/>
    <property type="project" value="UniProtKB-KW"/>
</dbReference>
<dbReference type="EMBL" id="CP053985">
    <property type="protein sequence ID" value="QKH37951.1"/>
    <property type="molecule type" value="Genomic_DNA"/>
</dbReference>
<reference evidence="6 7" key="1">
    <citation type="submission" date="2020-05" db="EMBL/GenBank/DDBJ databases">
        <title>FDA dAtabase for Regulatory Grade micrObial Sequences (FDA-ARGOS): Supporting development and validation of Infectious Disease Dx tests.</title>
        <authorList>
            <person name="Sproer C."/>
            <person name="Gronow S."/>
            <person name="Severitt S."/>
            <person name="Schroder I."/>
            <person name="Tallon L."/>
            <person name="Sadzewicz L."/>
            <person name="Zhao X."/>
            <person name="Vavikolanu K."/>
            <person name="Mehta A."/>
            <person name="Aluvathingal J."/>
            <person name="Nadendla S."/>
            <person name="Myers T."/>
            <person name="Yan Y."/>
            <person name="Sichtig H."/>
        </authorList>
    </citation>
    <scope>NUCLEOTIDE SEQUENCE [LARGE SCALE GENOMIC DNA]</scope>
    <source>
        <strain evidence="6 7">FDAARGOS_790</strain>
    </source>
</reference>
<dbReference type="SFLD" id="SFLDG01150">
    <property type="entry name" value="Main.1:_Beta-like"/>
    <property type="match status" value="1"/>
</dbReference>
<dbReference type="Gene3D" id="1.20.1050.10">
    <property type="match status" value="1"/>
</dbReference>
<evidence type="ECO:0000259" key="5">
    <source>
        <dbReference type="PROSITE" id="PS50405"/>
    </source>
</evidence>
<dbReference type="SFLD" id="SFLDS00019">
    <property type="entry name" value="Glutathione_Transferase_(cytos"/>
    <property type="match status" value="1"/>
</dbReference>
<dbReference type="InterPro" id="IPR010987">
    <property type="entry name" value="Glutathione-S-Trfase_C-like"/>
</dbReference>
<dbReference type="SUPFAM" id="SSF47616">
    <property type="entry name" value="GST C-terminal domain-like"/>
    <property type="match status" value="1"/>
</dbReference>
<protein>
    <submittedName>
        <fullName evidence="6">Glutathione S-transferase</fullName>
    </submittedName>
</protein>
<dbReference type="SFLD" id="SFLDG00358">
    <property type="entry name" value="Main_(cytGST)"/>
    <property type="match status" value="1"/>
</dbReference>
<dbReference type="InterPro" id="IPR036249">
    <property type="entry name" value="Thioredoxin-like_sf"/>
</dbReference>
<evidence type="ECO:0000313" key="6">
    <source>
        <dbReference type="EMBL" id="QKH37951.1"/>
    </source>
</evidence>
<dbReference type="InterPro" id="IPR004046">
    <property type="entry name" value="GST_C"/>
</dbReference>
<name>A0A7D4E910_9BURK</name>
<dbReference type="InterPro" id="IPR040079">
    <property type="entry name" value="Glutathione_S-Trfase"/>
</dbReference>
<evidence type="ECO:0000256" key="1">
    <source>
        <dbReference type="ARBA" id="ARBA00007409"/>
    </source>
</evidence>
<dbReference type="Pfam" id="PF00043">
    <property type="entry name" value="GST_C"/>
    <property type="match status" value="1"/>
</dbReference>
<organism evidence="6 7">
    <name type="scientific">Achromobacter pestifer</name>
    <dbReference type="NCBI Taxonomy" id="1353889"/>
    <lineage>
        <taxon>Bacteria</taxon>
        <taxon>Pseudomonadati</taxon>
        <taxon>Pseudomonadota</taxon>
        <taxon>Betaproteobacteria</taxon>
        <taxon>Burkholderiales</taxon>
        <taxon>Alcaligenaceae</taxon>
        <taxon>Achromobacter</taxon>
    </lineage>
</organism>
<accession>A0A7D4E910</accession>
<dbReference type="AlphaFoldDB" id="A0A7D4E910"/>
<dbReference type="InterPro" id="IPR004045">
    <property type="entry name" value="Glutathione_S-Trfase_N"/>
</dbReference>
<dbReference type="KEGG" id="apes:FOC84_24645"/>
<dbReference type="PROSITE" id="PS50404">
    <property type="entry name" value="GST_NTER"/>
    <property type="match status" value="1"/>
</dbReference>
<evidence type="ECO:0000259" key="4">
    <source>
        <dbReference type="PROSITE" id="PS50404"/>
    </source>
</evidence>
<dbReference type="Pfam" id="PF02798">
    <property type="entry name" value="GST_N"/>
    <property type="match status" value="1"/>
</dbReference>